<sequence length="150" mass="17379">MDKSKNEINLKDFETYLGPIKDCDSPIKRKFILKGPIRQKDGKIIGMLVVSEDTTDKFLSIERIGKETSNNLTQLIKELTVKNPKVTEIWEEKSENSENLLHLYNKITDAKIRKEVANREVINLITCSEKFYFNVSNTTLKNLPIYTKLK</sequence>
<proteinExistence type="predicted"/>
<organism evidence="1 2">
    <name type="scientific">Gigaspora rosea</name>
    <dbReference type="NCBI Taxonomy" id="44941"/>
    <lineage>
        <taxon>Eukaryota</taxon>
        <taxon>Fungi</taxon>
        <taxon>Fungi incertae sedis</taxon>
        <taxon>Mucoromycota</taxon>
        <taxon>Glomeromycotina</taxon>
        <taxon>Glomeromycetes</taxon>
        <taxon>Diversisporales</taxon>
        <taxon>Gigasporaceae</taxon>
        <taxon>Gigaspora</taxon>
    </lineage>
</organism>
<dbReference type="AlphaFoldDB" id="A0A397W9A2"/>
<reference evidence="1 2" key="1">
    <citation type="submission" date="2018-06" db="EMBL/GenBank/DDBJ databases">
        <title>Comparative genomics reveals the genomic features of Rhizophagus irregularis, R. cerebriforme, R. diaphanum and Gigaspora rosea, and their symbiotic lifestyle signature.</title>
        <authorList>
            <person name="Morin E."/>
            <person name="San Clemente H."/>
            <person name="Chen E.C.H."/>
            <person name="De La Providencia I."/>
            <person name="Hainaut M."/>
            <person name="Kuo A."/>
            <person name="Kohler A."/>
            <person name="Murat C."/>
            <person name="Tang N."/>
            <person name="Roy S."/>
            <person name="Loubradou J."/>
            <person name="Henrissat B."/>
            <person name="Grigoriev I.V."/>
            <person name="Corradi N."/>
            <person name="Roux C."/>
            <person name="Martin F.M."/>
        </authorList>
    </citation>
    <scope>NUCLEOTIDE SEQUENCE [LARGE SCALE GENOMIC DNA]</scope>
    <source>
        <strain evidence="1 2">DAOM 194757</strain>
    </source>
</reference>
<keyword evidence="2" id="KW-1185">Reference proteome</keyword>
<dbReference type="Proteomes" id="UP000266673">
    <property type="component" value="Unassembled WGS sequence"/>
</dbReference>
<dbReference type="OrthoDB" id="2388273at2759"/>
<protein>
    <submittedName>
        <fullName evidence="1">Uncharacterized protein</fullName>
    </submittedName>
</protein>
<comment type="caution">
    <text evidence="1">The sequence shown here is derived from an EMBL/GenBank/DDBJ whole genome shotgun (WGS) entry which is preliminary data.</text>
</comment>
<evidence type="ECO:0000313" key="1">
    <source>
        <dbReference type="EMBL" id="RIB28993.1"/>
    </source>
</evidence>
<dbReference type="EMBL" id="QKWP01000050">
    <property type="protein sequence ID" value="RIB28993.1"/>
    <property type="molecule type" value="Genomic_DNA"/>
</dbReference>
<gene>
    <name evidence="1" type="ORF">C2G38_2156584</name>
</gene>
<evidence type="ECO:0000313" key="2">
    <source>
        <dbReference type="Proteomes" id="UP000266673"/>
    </source>
</evidence>
<accession>A0A397W9A2</accession>
<name>A0A397W9A2_9GLOM</name>